<dbReference type="InParanoid" id="A0A7J7CI09"/>
<feature type="compositionally biased region" description="Low complexity" evidence="1">
    <location>
        <begin position="789"/>
        <end position="798"/>
    </location>
</feature>
<feature type="region of interest" description="Disordered" evidence="1">
    <location>
        <begin position="586"/>
        <end position="607"/>
    </location>
</feature>
<sequence>MATAPEENKRESYEGGGGGYGKFPKRPFRRHNGTPYDRPPTAIRNPSSSNSNVGGSNHGWLSRLVDPAQRLIASSAHRLFGSVFRKRLPQPPAPDPLPMEPEANQETRDRDHGTIFSDHSNAPDGDINGCDYPSNSLEKDGVIELEQILKQRTFTRSEIDRLTGLLRSRTVGENEKRSEVGPSNLDVPHGKKVEFPSTPANGNRIESNLIGTPVVNSSVLDEDIASPAEVAKAYMDRKPSKASPSMLSWQNERLRDDSSASLNRTLPTKAPITSLVSRSSTHAGVHENGFVTPRSRGRSAIYNMARTPYSRVHSTAAFKDVGFSVASSSSQGARDQSMASGSKQRALKRRSSVLDYDIGSIGPIRRIRQKPSLLSSKNLGMPAAGSTLSIRETNVGSQAAQSSSLVQNLLPADKTNQSFKKKLSGSEDNRVPDSSFTTIPSKSSEMASKILEQLDVLVTSRDKSPTKLSPSMLRGPALRSLENVDSSKFLENVDGKKLVGLHDTSLPGAGECIRQKGKVEENGPSNVIAPSDKFDAIMNGNGTKGLIKGNVPSVKSAVSALNRVVHPQPQKKQAFRMSAHEDYLDLDEDDHPNGAGSSATAHGREKSIISVAESRTIRAEALTTEKPPIDSGGKPFTASVSNENTEKGFSNGTVVAEMPAFPAAPLSNMTGQAALGSPQSTVASVETALLKESKCVDSLHDIGDKVPSVKEPNASSSLFMNGSAFPSVVSGSAGLTFNVSPDARSESSSSFAFVAAGVSDSWPKVSDLEKADDDSSTSKRGVSFRARETSLPSAASTSSSTAGIVSVSNPANGGGLNNGSVTFTPSFTSHIQSSVSDNVASQSLSPSFTPSFGGWASAAETTTAATAGSLFTSATASPSISSSIFKFGSSTVASSTSVSVVSSTAGLELVDAKTKGTNFGSSAGASVGTSATTSSTGNGIFGGSSAVMTSSGGNIFGGSSAAITSSGSSIFGSSSAAITSTAGTTFGGSSLAISSTGSGIFGLSSPAMSSTGSTIFGFSSPATTSNIFGGMSPSINTSSNFSGGVSAIENSANNFHGFGAAASSFASTNQSGGSTPSTIDGAMASAGGTGIMTSTQSMPSQFSSSASSPSIQLSGNSNFSSGASLFGSSSGANPFSSGASFGMNPPTMLSGTNSLSTSSSTASSLFGSNWQVPKSSNFGTTFSTASASSTGFAFGGSSTTSASMGFGTSAGSSSGSIFPFTSAGAASVPAPPSQPVFGNSNTGFAFGSSPVVNNDQMTMEDSMAEDTVQATSTAVPIFGQQTVTPSSSPFMFGSAAPAGANPFQFGSQQNLAAPQNNSPFQASGSLDFNAGGSFSLGAGGDKSNRRTVKVSRSKNRKK</sequence>
<feature type="compositionally biased region" description="Polar residues" evidence="1">
    <location>
        <begin position="242"/>
        <end position="251"/>
    </location>
</feature>
<dbReference type="EMBL" id="JAAARO010000016">
    <property type="protein sequence ID" value="KAF5733669.1"/>
    <property type="molecule type" value="Genomic_DNA"/>
</dbReference>
<keyword evidence="3" id="KW-1185">Reference proteome</keyword>
<feature type="compositionally biased region" description="Polar residues" evidence="1">
    <location>
        <begin position="1304"/>
        <end position="1326"/>
    </location>
</feature>
<name>A0A7J7CI09_TRIWF</name>
<dbReference type="PANTHER" id="PTHR33416:SF20">
    <property type="entry name" value="NUCLEAR PORE COMPLEX PROTEIN NUP1"/>
    <property type="match status" value="1"/>
</dbReference>
<dbReference type="OrthoDB" id="653468at2759"/>
<feature type="region of interest" description="Disordered" evidence="1">
    <location>
        <begin position="1"/>
        <end position="61"/>
    </location>
</feature>
<dbReference type="FunCoup" id="A0A7J7CI09">
    <property type="interactions" value="2045"/>
</dbReference>
<proteinExistence type="predicted"/>
<feature type="compositionally biased region" description="Polar residues" evidence="1">
    <location>
        <begin position="1068"/>
        <end position="1078"/>
    </location>
</feature>
<reference evidence="2 3" key="1">
    <citation type="journal article" date="2020" name="Nat. Commun.">
        <title>Genome of Tripterygium wilfordii and identification of cytochrome P450 involved in triptolide biosynthesis.</title>
        <authorList>
            <person name="Tu L."/>
            <person name="Su P."/>
            <person name="Zhang Z."/>
            <person name="Gao L."/>
            <person name="Wang J."/>
            <person name="Hu T."/>
            <person name="Zhou J."/>
            <person name="Zhang Y."/>
            <person name="Zhao Y."/>
            <person name="Liu Y."/>
            <person name="Song Y."/>
            <person name="Tong Y."/>
            <person name="Lu Y."/>
            <person name="Yang J."/>
            <person name="Xu C."/>
            <person name="Jia M."/>
            <person name="Peters R.J."/>
            <person name="Huang L."/>
            <person name="Gao W."/>
        </authorList>
    </citation>
    <scope>NUCLEOTIDE SEQUENCE [LARGE SCALE GENOMIC DNA]</scope>
    <source>
        <strain evidence="3">cv. XIE 37</strain>
        <tissue evidence="2">Leaf</tissue>
    </source>
</reference>
<feature type="region of interest" description="Disordered" evidence="1">
    <location>
        <begin position="85"/>
        <end position="127"/>
    </location>
</feature>
<comment type="caution">
    <text evidence="2">The sequence shown here is derived from an EMBL/GenBank/DDBJ whole genome shotgun (WGS) entry which is preliminary data.</text>
</comment>
<accession>A0A7J7CI09</accession>
<dbReference type="GO" id="GO:0016973">
    <property type="term" value="P:poly(A)+ mRNA export from nucleus"/>
    <property type="evidence" value="ECO:0007669"/>
    <property type="project" value="TreeGrafter"/>
</dbReference>
<dbReference type="Proteomes" id="UP000593562">
    <property type="component" value="Unassembled WGS sequence"/>
</dbReference>
<feature type="region of interest" description="Disordered" evidence="1">
    <location>
        <begin position="235"/>
        <end position="264"/>
    </location>
</feature>
<evidence type="ECO:0000256" key="1">
    <source>
        <dbReference type="SAM" id="MobiDB-lite"/>
    </source>
</evidence>
<protein>
    <recommendedName>
        <fullName evidence="4">Nuclear pore complex protein NUP1</fullName>
    </recommendedName>
</protein>
<feature type="compositionally biased region" description="Low complexity" evidence="1">
    <location>
        <begin position="47"/>
        <end position="59"/>
    </location>
</feature>
<dbReference type="GO" id="GO:0005635">
    <property type="term" value="C:nuclear envelope"/>
    <property type="evidence" value="ECO:0007669"/>
    <property type="project" value="TreeGrafter"/>
</dbReference>
<evidence type="ECO:0000313" key="3">
    <source>
        <dbReference type="Proteomes" id="UP000593562"/>
    </source>
</evidence>
<feature type="region of interest" description="Disordered" evidence="1">
    <location>
        <begin position="172"/>
        <end position="192"/>
    </location>
</feature>
<feature type="compositionally biased region" description="Basic residues" evidence="1">
    <location>
        <begin position="1345"/>
        <end position="1358"/>
    </location>
</feature>
<feature type="compositionally biased region" description="Low complexity" evidence="1">
    <location>
        <begin position="1092"/>
        <end position="1109"/>
    </location>
</feature>
<feature type="region of interest" description="Disordered" evidence="1">
    <location>
        <begin position="765"/>
        <end position="798"/>
    </location>
</feature>
<feature type="region of interest" description="Disordered" evidence="1">
    <location>
        <begin position="1303"/>
        <end position="1358"/>
    </location>
</feature>
<dbReference type="GO" id="GO:0071763">
    <property type="term" value="P:nuclear membrane organization"/>
    <property type="evidence" value="ECO:0007669"/>
    <property type="project" value="TreeGrafter"/>
</dbReference>
<feature type="compositionally biased region" description="Pro residues" evidence="1">
    <location>
        <begin position="89"/>
        <end position="99"/>
    </location>
</feature>
<evidence type="ECO:0008006" key="4">
    <source>
        <dbReference type="Google" id="ProtNLM"/>
    </source>
</evidence>
<gene>
    <name evidence="2" type="ORF">HS088_TW16G00109</name>
</gene>
<evidence type="ECO:0000313" key="2">
    <source>
        <dbReference type="EMBL" id="KAF5733669.1"/>
    </source>
</evidence>
<organism evidence="2 3">
    <name type="scientific">Tripterygium wilfordii</name>
    <name type="common">Thunder God vine</name>
    <dbReference type="NCBI Taxonomy" id="458696"/>
    <lineage>
        <taxon>Eukaryota</taxon>
        <taxon>Viridiplantae</taxon>
        <taxon>Streptophyta</taxon>
        <taxon>Embryophyta</taxon>
        <taxon>Tracheophyta</taxon>
        <taxon>Spermatophyta</taxon>
        <taxon>Magnoliopsida</taxon>
        <taxon>eudicotyledons</taxon>
        <taxon>Gunneridae</taxon>
        <taxon>Pentapetalae</taxon>
        <taxon>rosids</taxon>
        <taxon>fabids</taxon>
        <taxon>Celastrales</taxon>
        <taxon>Celastraceae</taxon>
        <taxon>Tripterygium</taxon>
    </lineage>
</organism>
<feature type="compositionally biased region" description="Basic and acidic residues" evidence="1">
    <location>
        <begin position="1"/>
        <end position="13"/>
    </location>
</feature>
<feature type="region of interest" description="Disordered" evidence="1">
    <location>
        <begin position="419"/>
        <end position="440"/>
    </location>
</feature>
<feature type="compositionally biased region" description="Basic residues" evidence="1">
    <location>
        <begin position="23"/>
        <end position="32"/>
    </location>
</feature>
<feature type="region of interest" description="Disordered" evidence="1">
    <location>
        <begin position="1067"/>
        <end position="1109"/>
    </location>
</feature>
<dbReference type="PANTHER" id="PTHR33416">
    <property type="entry name" value="NUCLEAR PORE COMPLEX PROTEIN NUP1"/>
    <property type="match status" value="1"/>
</dbReference>